<keyword evidence="1" id="KW-0812">Transmembrane</keyword>
<dbReference type="InterPro" id="IPR021309">
    <property type="entry name" value="YgaP-like_TM"/>
</dbReference>
<evidence type="ECO:0000313" key="4">
    <source>
        <dbReference type="Proteomes" id="UP000782519"/>
    </source>
</evidence>
<sequence length="63" mass="6682">MTVNVGMIDRLLRAIVGAGLIYWALTGGPIWAWIGVVPLLTAAIGFCPAYTLLGIRTCPAKQP</sequence>
<dbReference type="EMBL" id="JACRJB010000049">
    <property type="protein sequence ID" value="MBI5131101.1"/>
    <property type="molecule type" value="Genomic_DNA"/>
</dbReference>
<dbReference type="Pfam" id="PF11127">
    <property type="entry name" value="YgaP-like_TM"/>
    <property type="match status" value="1"/>
</dbReference>
<name>A0A933RZH2_RHOPL</name>
<evidence type="ECO:0000259" key="2">
    <source>
        <dbReference type="Pfam" id="PF11127"/>
    </source>
</evidence>
<keyword evidence="1" id="KW-1133">Transmembrane helix</keyword>
<reference evidence="3" key="1">
    <citation type="submission" date="2020-07" db="EMBL/GenBank/DDBJ databases">
        <title>Huge and variable diversity of episymbiotic CPR bacteria and DPANN archaea in groundwater ecosystems.</title>
        <authorList>
            <person name="He C.Y."/>
            <person name="Keren R."/>
            <person name="Whittaker M."/>
            <person name="Farag I.F."/>
            <person name="Doudna J."/>
            <person name="Cate J.H.D."/>
            <person name="Banfield J.F."/>
        </authorList>
    </citation>
    <scope>NUCLEOTIDE SEQUENCE</scope>
    <source>
        <strain evidence="3">NC_groundwater_1818_Pr3_B-0.1um_66_35</strain>
    </source>
</reference>
<accession>A0A933RZH2</accession>
<protein>
    <submittedName>
        <fullName evidence="3">DUF2892 domain-containing protein</fullName>
    </submittedName>
</protein>
<feature type="transmembrane region" description="Helical" evidence="1">
    <location>
        <begin position="31"/>
        <end position="53"/>
    </location>
</feature>
<evidence type="ECO:0000313" key="3">
    <source>
        <dbReference type="EMBL" id="MBI5131101.1"/>
    </source>
</evidence>
<dbReference type="AlphaFoldDB" id="A0A933RZH2"/>
<comment type="caution">
    <text evidence="3">The sequence shown here is derived from an EMBL/GenBank/DDBJ whole genome shotgun (WGS) entry which is preliminary data.</text>
</comment>
<dbReference type="Proteomes" id="UP000782519">
    <property type="component" value="Unassembled WGS sequence"/>
</dbReference>
<keyword evidence="1" id="KW-0472">Membrane</keyword>
<feature type="transmembrane region" description="Helical" evidence="1">
    <location>
        <begin position="7"/>
        <end position="25"/>
    </location>
</feature>
<organism evidence="3 4">
    <name type="scientific">Rhodopseudomonas palustris</name>
    <dbReference type="NCBI Taxonomy" id="1076"/>
    <lineage>
        <taxon>Bacteria</taxon>
        <taxon>Pseudomonadati</taxon>
        <taxon>Pseudomonadota</taxon>
        <taxon>Alphaproteobacteria</taxon>
        <taxon>Hyphomicrobiales</taxon>
        <taxon>Nitrobacteraceae</taxon>
        <taxon>Rhodopseudomonas</taxon>
    </lineage>
</organism>
<evidence type="ECO:0000256" key="1">
    <source>
        <dbReference type="SAM" id="Phobius"/>
    </source>
</evidence>
<feature type="domain" description="Inner membrane protein YgaP-like transmembrane" evidence="2">
    <location>
        <begin position="1"/>
        <end position="61"/>
    </location>
</feature>
<gene>
    <name evidence="3" type="ORF">HZA66_16800</name>
</gene>
<proteinExistence type="predicted"/>